<evidence type="ECO:0000313" key="3">
    <source>
        <dbReference type="EMBL" id="KIS21685.1"/>
    </source>
</evidence>
<gene>
    <name evidence="3" type="ORF">N495_20030</name>
</gene>
<keyword evidence="1" id="KW-0472">Membrane</keyword>
<keyword evidence="1" id="KW-0812">Transmembrane</keyword>
<protein>
    <submittedName>
        <fullName evidence="3">ATP-binding protein</fullName>
    </submittedName>
</protein>
<comment type="caution">
    <text evidence="3">The sequence shown here is derived from an EMBL/GenBank/DDBJ whole genome shotgun (WGS) entry which is preliminary data.</text>
</comment>
<dbReference type="HOGENOM" id="CLU_145279_0_0_9"/>
<geneLocation type="plasmid" evidence="3">
    <name>p_B2_450</name>
</geneLocation>
<feature type="signal peptide" evidence="2">
    <location>
        <begin position="1"/>
        <end position="32"/>
    </location>
</feature>
<organism evidence="3 4">
    <name type="scientific">Clostridium botulinum B2 450</name>
    <dbReference type="NCBI Taxonomy" id="1379739"/>
    <lineage>
        <taxon>Bacteria</taxon>
        <taxon>Bacillati</taxon>
        <taxon>Bacillota</taxon>
        <taxon>Clostridia</taxon>
        <taxon>Eubacteriales</taxon>
        <taxon>Clostridiaceae</taxon>
        <taxon>Clostridium</taxon>
    </lineage>
</organism>
<accession>A0A0D1BN42</accession>
<feature type="chain" id="PRO_5002243601" evidence="2">
    <location>
        <begin position="33"/>
        <end position="162"/>
    </location>
</feature>
<evidence type="ECO:0000313" key="4">
    <source>
        <dbReference type="Proteomes" id="UP000032250"/>
    </source>
</evidence>
<evidence type="ECO:0000256" key="2">
    <source>
        <dbReference type="SAM" id="SignalP"/>
    </source>
</evidence>
<dbReference type="Proteomes" id="UP000032250">
    <property type="component" value="Unassembled WGS sequence"/>
</dbReference>
<evidence type="ECO:0000256" key="1">
    <source>
        <dbReference type="SAM" id="Phobius"/>
    </source>
</evidence>
<proteinExistence type="predicted"/>
<keyword evidence="3" id="KW-0067">ATP-binding</keyword>
<keyword evidence="3" id="KW-0614">Plasmid</keyword>
<dbReference type="RefSeq" id="WP_043032748.1">
    <property type="nucleotide sequence ID" value="NZ_JXSU01000010.1"/>
</dbReference>
<dbReference type="PATRIC" id="fig|1379739.3.peg.198"/>
<keyword evidence="1" id="KW-1133">Transmembrane helix</keyword>
<dbReference type="EMBL" id="JXSU01000010">
    <property type="protein sequence ID" value="KIS21685.1"/>
    <property type="molecule type" value="Genomic_DNA"/>
</dbReference>
<sequence>MFKFKKLSNCNRVLFFLILLCFINIRTVKANATTPMPIPMPIMDSSKEIDRDITSLEDATVIKSNDGRYSNLVLNKSVREPLKLGDLGKGEVRIKVIVGMIKDEPVIMAEKDSVMEQQLKQKVNDKEQRINANMESNKTLKHVLIILAVIVVIVIALDLSYS</sequence>
<reference evidence="3 4" key="1">
    <citation type="submission" date="2014-06" db="EMBL/GenBank/DDBJ databases">
        <title>Genome characterization of distinct group I Clostridium botulinum lineages.</title>
        <authorList>
            <person name="Giordani F."/>
            <person name="Anselmo A."/>
            <person name="Fillo S."/>
            <person name="Palozzi A.M."/>
            <person name="Fortunato A."/>
            <person name="Gentile B."/>
            <person name="Ciammaruconi A."/>
            <person name="Anniballi F."/>
            <person name="De Medici D."/>
            <person name="Lista F."/>
        </authorList>
    </citation>
    <scope>NUCLEOTIDE SEQUENCE [LARGE SCALE GENOMIC DNA]</scope>
    <source>
        <strain evidence="3 4">B2 450</strain>
        <plasmid evidence="3">p_B2_450</plasmid>
    </source>
</reference>
<keyword evidence="2" id="KW-0732">Signal</keyword>
<dbReference type="AlphaFoldDB" id="A0A0D1BN42"/>
<dbReference type="GO" id="GO:0005524">
    <property type="term" value="F:ATP binding"/>
    <property type="evidence" value="ECO:0007669"/>
    <property type="project" value="UniProtKB-KW"/>
</dbReference>
<name>A0A0D1BN42_CLOBO</name>
<feature type="transmembrane region" description="Helical" evidence="1">
    <location>
        <begin position="143"/>
        <end position="161"/>
    </location>
</feature>
<keyword evidence="3" id="KW-0547">Nucleotide-binding</keyword>